<organism evidence="2 3">
    <name type="scientific">Paenibacillus puldeungensis</name>
    <dbReference type="NCBI Taxonomy" id="696536"/>
    <lineage>
        <taxon>Bacteria</taxon>
        <taxon>Bacillati</taxon>
        <taxon>Bacillota</taxon>
        <taxon>Bacilli</taxon>
        <taxon>Bacillales</taxon>
        <taxon>Paenibacillaceae</taxon>
        <taxon>Paenibacillus</taxon>
    </lineage>
</organism>
<proteinExistence type="predicted"/>
<keyword evidence="3" id="KW-1185">Reference proteome</keyword>
<sequence length="86" mass="9584">MKVCIACGMPMNEPADFAMSDSEKDYCVHCARPDGSMQSYEEKMDSLTGFIVRTQGLDRDAAKEAARKMMSRLPAWRESAAEGKRS</sequence>
<protein>
    <submittedName>
        <fullName evidence="2">Zinc ribbon domain-containing protein</fullName>
    </submittedName>
</protein>
<accession>A0ABW3RR51</accession>
<dbReference type="RefSeq" id="WP_379315853.1">
    <property type="nucleotide sequence ID" value="NZ_JBHTLM010000001.1"/>
</dbReference>
<dbReference type="Pfam" id="PF12674">
    <property type="entry name" value="Zn_ribbon_2"/>
    <property type="match status" value="1"/>
</dbReference>
<evidence type="ECO:0000313" key="3">
    <source>
        <dbReference type="Proteomes" id="UP001597262"/>
    </source>
</evidence>
<dbReference type="EMBL" id="JBHTLM010000001">
    <property type="protein sequence ID" value="MFD1174963.1"/>
    <property type="molecule type" value="Genomic_DNA"/>
</dbReference>
<name>A0ABW3RR51_9BACL</name>
<gene>
    <name evidence="2" type="ORF">ACFQ3W_01400</name>
</gene>
<comment type="caution">
    <text evidence="2">The sequence shown here is derived from an EMBL/GenBank/DDBJ whole genome shotgun (WGS) entry which is preliminary data.</text>
</comment>
<feature type="domain" description="Putative zinc ribbon" evidence="1">
    <location>
        <begin position="3"/>
        <end position="77"/>
    </location>
</feature>
<evidence type="ECO:0000313" key="2">
    <source>
        <dbReference type="EMBL" id="MFD1174963.1"/>
    </source>
</evidence>
<reference evidence="3" key="1">
    <citation type="journal article" date="2019" name="Int. J. Syst. Evol. Microbiol.">
        <title>The Global Catalogue of Microorganisms (GCM) 10K type strain sequencing project: providing services to taxonomists for standard genome sequencing and annotation.</title>
        <authorList>
            <consortium name="The Broad Institute Genomics Platform"/>
            <consortium name="The Broad Institute Genome Sequencing Center for Infectious Disease"/>
            <person name="Wu L."/>
            <person name="Ma J."/>
        </authorList>
    </citation>
    <scope>NUCLEOTIDE SEQUENCE [LARGE SCALE GENOMIC DNA]</scope>
    <source>
        <strain evidence="3">CCUG 59189</strain>
    </source>
</reference>
<dbReference type="InterPro" id="IPR025868">
    <property type="entry name" value="Zn_ribbon_dom_put"/>
</dbReference>
<dbReference type="Proteomes" id="UP001597262">
    <property type="component" value="Unassembled WGS sequence"/>
</dbReference>
<evidence type="ECO:0000259" key="1">
    <source>
        <dbReference type="Pfam" id="PF12674"/>
    </source>
</evidence>